<feature type="transmembrane region" description="Helical" evidence="11">
    <location>
        <begin position="126"/>
        <end position="150"/>
    </location>
</feature>
<evidence type="ECO:0000256" key="2">
    <source>
        <dbReference type="ARBA" id="ARBA00010663"/>
    </source>
</evidence>
<comment type="similarity">
    <text evidence="2 9">Belongs to the G-protein coupled receptor 1 family.</text>
</comment>
<feature type="transmembrane region" description="Helical" evidence="11">
    <location>
        <begin position="447"/>
        <end position="470"/>
    </location>
</feature>
<evidence type="ECO:0000256" key="8">
    <source>
        <dbReference type="ARBA" id="ARBA00023224"/>
    </source>
</evidence>
<feature type="transmembrane region" description="Helical" evidence="11">
    <location>
        <begin position="242"/>
        <end position="263"/>
    </location>
</feature>
<proteinExistence type="inferred from homology"/>
<evidence type="ECO:0000256" key="10">
    <source>
        <dbReference type="SAM" id="MobiDB-lite"/>
    </source>
</evidence>
<feature type="transmembrane region" description="Helical" evidence="11">
    <location>
        <begin position="162"/>
        <end position="188"/>
    </location>
</feature>
<evidence type="ECO:0000256" key="4">
    <source>
        <dbReference type="ARBA" id="ARBA00022989"/>
    </source>
</evidence>
<protein>
    <recommendedName>
        <fullName evidence="12">G-protein coupled receptors family 1 profile domain-containing protein</fullName>
    </recommendedName>
</protein>
<evidence type="ECO:0000256" key="3">
    <source>
        <dbReference type="ARBA" id="ARBA00022692"/>
    </source>
</evidence>
<dbReference type="SUPFAM" id="SSF81321">
    <property type="entry name" value="Family A G protein-coupled receptor-like"/>
    <property type="match status" value="1"/>
</dbReference>
<dbReference type="CDD" id="cd15012">
    <property type="entry name" value="7tmA_Trissin_R"/>
    <property type="match status" value="1"/>
</dbReference>
<dbReference type="FunFam" id="1.20.1070.10:FF:000304">
    <property type="entry name" value="Trissin receptor, isoform C"/>
    <property type="match status" value="1"/>
</dbReference>
<sequence>MIDFPNGTFQANGSATTVMNFLSSSGLLDELGSVGGLLLSGNSPIVHGENASTLTYGPSTLGNPSSPNASLGAVNGSTIPLLTTTTLLGVNGSLEFGGGSGTLNSTLPFPNFVHKEFIFDRTDVRVIFITLYSLVFCCCFFGNLLVILVVTLSRRLRSITNFFLANLAVADLCVGVFCVMQNLTIYLIESWVFGDFLCKMYQFVHSLSYTASIFILVVICMERYFAIIHPITCKQILTSRRLRLVIVAVWITSAVYSIPKFIFVRTITNNLGDDQLETICIVNRKAFNSELFDIINFALLYLLPLLVMTVLYSRIAIALWKSSRGLERHIALQNTTSSSYSSNFHRKPSSKYDKRTAAVTESQVSVESDKVVVTTWPAQNSFHQRHGTQLTQVSHSSNNVLRARRGVIRMLMVVVLTFALCNLPFHARKMWQYWSTDYKGDSNFNALFTPLTFLVTYFNSGVNPLLYAFLSRNFRKGMRELLLCSFKKNKNKSLNQRIPLHRPRSVMALLRHAMLCWAAADKPTVSLATHCPSPTTRSLDDGVDERMLSSRGAHLRRPPLFRRHDLPLFRHTSDIDDEDEDDGNEPATTLSTMAPLSVSVIETGYPPPD</sequence>
<dbReference type="PANTHER" id="PTHR24243:SF224">
    <property type="entry name" value="G-PROTEIN COUPLED RECEPTOR 19-RELATED"/>
    <property type="match status" value="1"/>
</dbReference>
<organism evidence="13">
    <name type="scientific">Anopheles atroparvus</name>
    <name type="common">European mosquito</name>
    <dbReference type="NCBI Taxonomy" id="41427"/>
    <lineage>
        <taxon>Eukaryota</taxon>
        <taxon>Metazoa</taxon>
        <taxon>Ecdysozoa</taxon>
        <taxon>Arthropoda</taxon>
        <taxon>Hexapoda</taxon>
        <taxon>Insecta</taxon>
        <taxon>Pterygota</taxon>
        <taxon>Neoptera</taxon>
        <taxon>Endopterygota</taxon>
        <taxon>Diptera</taxon>
        <taxon>Nematocera</taxon>
        <taxon>Culicoidea</taxon>
        <taxon>Culicidae</taxon>
        <taxon>Anophelinae</taxon>
        <taxon>Anopheles</taxon>
    </lineage>
</organism>
<dbReference type="InterPro" id="IPR000611">
    <property type="entry name" value="NPY_rcpt"/>
</dbReference>
<feature type="transmembrane region" description="Helical" evidence="11">
    <location>
        <begin position="407"/>
        <end position="427"/>
    </location>
</feature>
<evidence type="ECO:0000256" key="9">
    <source>
        <dbReference type="RuleBase" id="RU000688"/>
    </source>
</evidence>
<feature type="transmembrane region" description="Helical" evidence="11">
    <location>
        <begin position="200"/>
        <end position="221"/>
    </location>
</feature>
<evidence type="ECO:0000256" key="7">
    <source>
        <dbReference type="ARBA" id="ARBA00023170"/>
    </source>
</evidence>
<dbReference type="Pfam" id="PF00001">
    <property type="entry name" value="7tm_1"/>
    <property type="match status" value="1"/>
</dbReference>
<feature type="domain" description="G-protein coupled receptors family 1 profile" evidence="12">
    <location>
        <begin position="142"/>
        <end position="467"/>
    </location>
</feature>
<keyword evidence="8 9" id="KW-0807">Transducer</keyword>
<dbReference type="PRINTS" id="PR00237">
    <property type="entry name" value="GPCRRHODOPSN"/>
</dbReference>
<evidence type="ECO:0000256" key="1">
    <source>
        <dbReference type="ARBA" id="ARBA00004141"/>
    </source>
</evidence>
<keyword evidence="3 9" id="KW-0812">Transmembrane</keyword>
<feature type="compositionally biased region" description="Acidic residues" evidence="10">
    <location>
        <begin position="575"/>
        <end position="584"/>
    </location>
</feature>
<dbReference type="InterPro" id="IPR017452">
    <property type="entry name" value="GPCR_Rhodpsn_7TM"/>
</dbReference>
<evidence type="ECO:0000259" key="12">
    <source>
        <dbReference type="PROSITE" id="PS50262"/>
    </source>
</evidence>
<dbReference type="VEuPathDB" id="VectorBase:AATE018856"/>
<dbReference type="Gene3D" id="1.20.1070.10">
    <property type="entry name" value="Rhodopsin 7-helix transmembrane proteins"/>
    <property type="match status" value="1"/>
</dbReference>
<feature type="region of interest" description="Disordered" evidence="10">
    <location>
        <begin position="572"/>
        <end position="609"/>
    </location>
</feature>
<dbReference type="PROSITE" id="PS00237">
    <property type="entry name" value="G_PROTEIN_RECEP_F1_1"/>
    <property type="match status" value="1"/>
</dbReference>
<reference evidence="13" key="1">
    <citation type="submission" date="2022-08" db="UniProtKB">
        <authorList>
            <consortium name="EnsemblMetazoa"/>
        </authorList>
    </citation>
    <scope>IDENTIFICATION</scope>
    <source>
        <strain evidence="13">EBRO</strain>
    </source>
</reference>
<keyword evidence="6 11" id="KW-0472">Membrane</keyword>
<dbReference type="EnsemblMetazoa" id="AATE018856-RA">
    <property type="protein sequence ID" value="AATE018856-PA.1"/>
    <property type="gene ID" value="AATE018856"/>
</dbReference>
<feature type="transmembrane region" description="Helical" evidence="11">
    <location>
        <begin position="294"/>
        <end position="320"/>
    </location>
</feature>
<dbReference type="InterPro" id="IPR000276">
    <property type="entry name" value="GPCR_Rhodpsn"/>
</dbReference>
<dbReference type="GO" id="GO:0004983">
    <property type="term" value="F:neuropeptide Y receptor activity"/>
    <property type="evidence" value="ECO:0007669"/>
    <property type="project" value="InterPro"/>
</dbReference>
<evidence type="ECO:0000256" key="6">
    <source>
        <dbReference type="ARBA" id="ARBA00023136"/>
    </source>
</evidence>
<dbReference type="PROSITE" id="PS50262">
    <property type="entry name" value="G_PROTEIN_RECEP_F1_2"/>
    <property type="match status" value="1"/>
</dbReference>
<keyword evidence="7 9" id="KW-0675">Receptor</keyword>
<dbReference type="GO" id="GO:0005886">
    <property type="term" value="C:plasma membrane"/>
    <property type="evidence" value="ECO:0007669"/>
    <property type="project" value="TreeGrafter"/>
</dbReference>
<evidence type="ECO:0000313" key="13">
    <source>
        <dbReference type="EnsemblMetazoa" id="AATE018856-PA.1"/>
    </source>
</evidence>
<keyword evidence="4 11" id="KW-1133">Transmembrane helix</keyword>
<keyword evidence="5 9" id="KW-0297">G-protein coupled receptor</keyword>
<evidence type="ECO:0000256" key="5">
    <source>
        <dbReference type="ARBA" id="ARBA00023040"/>
    </source>
</evidence>
<comment type="subcellular location">
    <subcellularLocation>
        <location evidence="1">Membrane</location>
        <topology evidence="1">Multi-pass membrane protein</topology>
    </subcellularLocation>
</comment>
<dbReference type="AlphaFoldDB" id="A0A182JIT1"/>
<accession>A0A182JIT1</accession>
<dbReference type="PRINTS" id="PR01012">
    <property type="entry name" value="NRPEPTIDEYR"/>
</dbReference>
<dbReference type="STRING" id="41427.A0A182JIT1"/>
<dbReference type="PANTHER" id="PTHR24243">
    <property type="entry name" value="G-PROTEIN COUPLED RECEPTOR"/>
    <property type="match status" value="1"/>
</dbReference>
<evidence type="ECO:0000256" key="11">
    <source>
        <dbReference type="SAM" id="Phobius"/>
    </source>
</evidence>
<name>A0A182JIT1_ANOAO</name>